<dbReference type="HOGENOM" id="CLU_1777663_0_0_1"/>
<accession>A0A0D0CP68</accession>
<keyword evidence="3" id="KW-1185">Reference proteome</keyword>
<evidence type="ECO:0000313" key="2">
    <source>
        <dbReference type="EMBL" id="KIK57068.1"/>
    </source>
</evidence>
<proteinExistence type="predicted"/>
<feature type="signal peptide" evidence="1">
    <location>
        <begin position="1"/>
        <end position="22"/>
    </location>
</feature>
<sequence>MALKSRKLLAFAAGLILAVGTCRQVAKNPPASPPTASSSSSQPKDIYSICYGKKDKPKEDSRNSKIPVASTLAPTEDFHTVPIRAHFESDNQILPSPLSLFCSDFFALFAGSESFETGSSSISCYPSSHSMLLMFIMMFLVSFLYS</sequence>
<dbReference type="EMBL" id="KN834793">
    <property type="protein sequence ID" value="KIK57068.1"/>
    <property type="molecule type" value="Genomic_DNA"/>
</dbReference>
<reference evidence="2 3" key="1">
    <citation type="submission" date="2014-04" db="EMBL/GenBank/DDBJ databases">
        <title>Evolutionary Origins and Diversification of the Mycorrhizal Mutualists.</title>
        <authorList>
            <consortium name="DOE Joint Genome Institute"/>
            <consortium name="Mycorrhizal Genomics Consortium"/>
            <person name="Kohler A."/>
            <person name="Kuo A."/>
            <person name="Nagy L.G."/>
            <person name="Floudas D."/>
            <person name="Copeland A."/>
            <person name="Barry K.W."/>
            <person name="Cichocki N."/>
            <person name="Veneault-Fourrey C."/>
            <person name="LaButti K."/>
            <person name="Lindquist E.A."/>
            <person name="Lipzen A."/>
            <person name="Lundell T."/>
            <person name="Morin E."/>
            <person name="Murat C."/>
            <person name="Riley R."/>
            <person name="Ohm R."/>
            <person name="Sun H."/>
            <person name="Tunlid A."/>
            <person name="Henrissat B."/>
            <person name="Grigoriev I.V."/>
            <person name="Hibbett D.S."/>
            <person name="Martin F."/>
        </authorList>
    </citation>
    <scope>NUCLEOTIDE SEQUENCE [LARGE SCALE GENOMIC DNA]</scope>
    <source>
        <strain evidence="2 3">FD-317 M1</strain>
    </source>
</reference>
<protein>
    <submittedName>
        <fullName evidence="2">Uncharacterized protein</fullName>
    </submittedName>
</protein>
<gene>
    <name evidence="2" type="ORF">GYMLUDRAFT_46690</name>
</gene>
<name>A0A0D0CP68_9AGAR</name>
<dbReference type="Proteomes" id="UP000053593">
    <property type="component" value="Unassembled WGS sequence"/>
</dbReference>
<dbReference type="AlphaFoldDB" id="A0A0D0CP68"/>
<evidence type="ECO:0000313" key="3">
    <source>
        <dbReference type="Proteomes" id="UP000053593"/>
    </source>
</evidence>
<keyword evidence="1" id="KW-0732">Signal</keyword>
<organism evidence="2 3">
    <name type="scientific">Collybiopsis luxurians FD-317 M1</name>
    <dbReference type="NCBI Taxonomy" id="944289"/>
    <lineage>
        <taxon>Eukaryota</taxon>
        <taxon>Fungi</taxon>
        <taxon>Dikarya</taxon>
        <taxon>Basidiomycota</taxon>
        <taxon>Agaricomycotina</taxon>
        <taxon>Agaricomycetes</taxon>
        <taxon>Agaricomycetidae</taxon>
        <taxon>Agaricales</taxon>
        <taxon>Marasmiineae</taxon>
        <taxon>Omphalotaceae</taxon>
        <taxon>Collybiopsis</taxon>
        <taxon>Collybiopsis luxurians</taxon>
    </lineage>
</organism>
<feature type="chain" id="PRO_5002208561" evidence="1">
    <location>
        <begin position="23"/>
        <end position="146"/>
    </location>
</feature>
<evidence type="ECO:0000256" key="1">
    <source>
        <dbReference type="SAM" id="SignalP"/>
    </source>
</evidence>